<dbReference type="PANTHER" id="PTHR24416:SF489">
    <property type="entry name" value="PROTEIN KINASE DOMAIN-CONTAINING PROTEIN"/>
    <property type="match status" value="1"/>
</dbReference>
<reference evidence="10" key="2">
    <citation type="submission" date="2025-08" db="UniProtKB">
        <authorList>
            <consortium name="RefSeq"/>
        </authorList>
    </citation>
    <scope>IDENTIFICATION</scope>
    <source>
        <strain evidence="10">14028-0561.14</strain>
        <tissue evidence="10">Whole fly</tissue>
    </source>
</reference>
<dbReference type="SUPFAM" id="SSF53822">
    <property type="entry name" value="Periplasmic binding protein-like I"/>
    <property type="match status" value="1"/>
</dbReference>
<keyword evidence="9" id="KW-1185">Reference proteome</keyword>
<protein>
    <recommendedName>
        <fullName evidence="8">Protein kinase domain-containing protein</fullName>
    </recommendedName>
</protein>
<reference evidence="9" key="1">
    <citation type="submission" date="2025-05" db="UniProtKB">
        <authorList>
            <consortium name="RefSeq"/>
        </authorList>
    </citation>
    <scope>NUCLEOTIDE SEQUENCE [LARGE SCALE GENOMIC DNA]</scope>
    <source>
        <strain evidence="9">14028-0561.14</strain>
    </source>
</reference>
<dbReference type="PROSITE" id="PS50011">
    <property type="entry name" value="PROTEIN_KINASE_DOM"/>
    <property type="match status" value="1"/>
</dbReference>
<comment type="catalytic activity">
    <reaction evidence="5">
        <text>L-tyrosyl-[protein] + ATP = O-phospho-L-tyrosyl-[protein] + ADP + H(+)</text>
        <dbReference type="Rhea" id="RHEA:10596"/>
        <dbReference type="Rhea" id="RHEA-COMP:10136"/>
        <dbReference type="Rhea" id="RHEA-COMP:20101"/>
        <dbReference type="ChEBI" id="CHEBI:15378"/>
        <dbReference type="ChEBI" id="CHEBI:30616"/>
        <dbReference type="ChEBI" id="CHEBI:46858"/>
        <dbReference type="ChEBI" id="CHEBI:61978"/>
        <dbReference type="ChEBI" id="CHEBI:456216"/>
        <dbReference type="EC" id="2.7.10.1"/>
    </reaction>
</comment>
<evidence type="ECO:0000256" key="7">
    <source>
        <dbReference type="SAM" id="Phobius"/>
    </source>
</evidence>
<dbReference type="InterPro" id="IPR017441">
    <property type="entry name" value="Protein_kinase_ATP_BS"/>
</dbReference>
<dbReference type="InterPro" id="IPR020635">
    <property type="entry name" value="Tyr_kinase_cat_dom"/>
</dbReference>
<evidence type="ECO:0000256" key="3">
    <source>
        <dbReference type="ARBA" id="ARBA00022989"/>
    </source>
</evidence>
<dbReference type="InterPro" id="IPR000719">
    <property type="entry name" value="Prot_kinase_dom"/>
</dbReference>
<sequence>MNTWLDSKRFRRIYMVNMGYLYKMFWLCQMFIITQQHSAFGFKSCIQGNVSTLQYSYKSGIGLQVTEKPLHQLMTRIFFFFLTHVLNYKDVHIIPVKTSRNPWSTLDNIRRHYRYPNIRMINLHVPMSCSHFIPDNVSYAGPSIPTGQYSWFVPISEGTKNTEAFLQSSYNYEIFKNASNIYYDLYVLDKNIALNISSYDNYKNPRCTKLKCVTILAEHKKDSSFIEDHLTESGALANVLWLGFNFTNTLKSLINEYTKRYPNGSKRIIILHWSPSELINNEGNFAKILMPKCNYFDPSQKLYCKYRDAPMGKYYAKSLVYDKQLIFAIKQFYLSESVIEDIGNEFQSNSIDNMNNYSNVACIWLTKHEHLYKTWKKTHAGITLSIGGIFPLNITKRGYKDLHKVAEMAAIAVNKEESILPGYTLQILVNDGHCKSDMVMKALIHYYTEPNMMGILGPACSETVEPFAGTAKHMNMMIISYSVDGANLANRETYPYFFHTIGSNLLFIDAYLDIMNSFGWLRLAYLTDNANDEFILRLERKLKSRNIILLSNKKNPVDITILDINKNLQQLKELRSKIIIADVHSAIAVRTLCEAHKLSMTQQHDYIWFLPHLLLKDFEIWYKMVNGSCSAEQFQKAIDGHFSLRYTPFGSPNTHMQERITVKDWKESYKRKYGDEPSYYAGFTYDAVWTYAKAAHKLLNENNTILNYLRTPEVVKNLAELIRQTNYGGLSGNVSFDNGDERKGSRIIELDFLQWRNNSFNKIGIFKPFLKINDNYRYANGGNLIFNLSEIYWVNSRMPEDGRYDCRLSIFARTFQVDCNVTNIFILILISLFALAFIFFLTFCFWRQVYSRKLKRSAHIMKMFGIDLLSPSLHRNNTLDKWEIPKENIVINRSLGEGAFGMVYGGEAQLISGTWTAVAVKTLKAGQSMEDRLDFLAEAEAMKKFDHRNVIKLLGVCLQSEPIYTIMEFMLYGDLKTYLLARRNMVSDKVPDDCDISAKFLTRYAMDVAKGLDYLAKKKYVHRDIACRNCLINSYRVVKIGDFGMARPTFESDYYKYNRKSARKLFPVRWMPPETLTLGLFTPASDIWSFGIVVYEVISFGSYPYQGLTNNQVLAYVKNGNTPQIPLGVKPQLKGLLKSCWSQESTKRPTAKEIVEYITNYPRLLTPSLEIPTTTFHIHEYEISTAPPTNTCETNAIPISNSGSYSKITPDGYSIMSPLLKSS</sequence>
<evidence type="ECO:0000256" key="2">
    <source>
        <dbReference type="ARBA" id="ARBA00022692"/>
    </source>
</evidence>
<keyword evidence="6" id="KW-0547">Nucleotide-binding</keyword>
<evidence type="ECO:0000256" key="1">
    <source>
        <dbReference type="ARBA" id="ARBA00004167"/>
    </source>
</evidence>
<comment type="subcellular location">
    <subcellularLocation>
        <location evidence="1">Membrane</location>
        <topology evidence="1">Single-pass membrane protein</topology>
    </subcellularLocation>
</comment>
<feature type="transmembrane region" description="Helical" evidence="7">
    <location>
        <begin position="824"/>
        <end position="846"/>
    </location>
</feature>
<dbReference type="CDD" id="cd06366">
    <property type="entry name" value="PBP1_GABAb_receptor"/>
    <property type="match status" value="1"/>
</dbReference>
<dbReference type="PRINTS" id="PR00109">
    <property type="entry name" value="TYRKINASE"/>
</dbReference>
<dbReference type="InterPro" id="IPR028082">
    <property type="entry name" value="Peripla_BP_I"/>
</dbReference>
<feature type="binding site" evidence="6">
    <location>
        <position position="921"/>
    </location>
    <ligand>
        <name>ATP</name>
        <dbReference type="ChEBI" id="CHEBI:30616"/>
    </ligand>
</feature>
<dbReference type="InterPro" id="IPR008266">
    <property type="entry name" value="Tyr_kinase_AS"/>
</dbReference>
<dbReference type="CDD" id="cd00192">
    <property type="entry name" value="PTKc"/>
    <property type="match status" value="1"/>
</dbReference>
<keyword evidence="3 7" id="KW-1133">Transmembrane helix</keyword>
<dbReference type="InterPro" id="IPR001828">
    <property type="entry name" value="ANF_lig-bd_rcpt"/>
</dbReference>
<evidence type="ECO:0000313" key="9">
    <source>
        <dbReference type="Proteomes" id="UP001652661"/>
    </source>
</evidence>
<dbReference type="Pfam" id="PF07714">
    <property type="entry name" value="PK_Tyr_Ser-Thr"/>
    <property type="match status" value="1"/>
</dbReference>
<accession>A0ABM4GBV9</accession>
<dbReference type="SUPFAM" id="SSF56112">
    <property type="entry name" value="Protein kinase-like (PK-like)"/>
    <property type="match status" value="1"/>
</dbReference>
<dbReference type="RefSeq" id="XP_070140197.1">
    <property type="nucleotide sequence ID" value="XM_070284096.1"/>
</dbReference>
<dbReference type="PANTHER" id="PTHR24416">
    <property type="entry name" value="TYROSINE-PROTEIN KINASE RECEPTOR"/>
    <property type="match status" value="1"/>
</dbReference>
<dbReference type="PROSITE" id="PS00107">
    <property type="entry name" value="PROTEIN_KINASE_ATP"/>
    <property type="match status" value="1"/>
</dbReference>
<dbReference type="SMART" id="SM00219">
    <property type="entry name" value="TyrKc"/>
    <property type="match status" value="1"/>
</dbReference>
<evidence type="ECO:0000256" key="5">
    <source>
        <dbReference type="ARBA" id="ARBA00051243"/>
    </source>
</evidence>
<dbReference type="Gene3D" id="1.10.510.10">
    <property type="entry name" value="Transferase(Phosphotransferase) domain 1"/>
    <property type="match status" value="1"/>
</dbReference>
<proteinExistence type="predicted"/>
<evidence type="ECO:0000259" key="8">
    <source>
        <dbReference type="PROSITE" id="PS50011"/>
    </source>
</evidence>
<keyword evidence="6" id="KW-0067">ATP-binding</keyword>
<organism evidence="9 10">
    <name type="scientific">Drosophila kikkawai</name>
    <name type="common">Fruit fly</name>
    <dbReference type="NCBI Taxonomy" id="30033"/>
    <lineage>
        <taxon>Eukaryota</taxon>
        <taxon>Metazoa</taxon>
        <taxon>Ecdysozoa</taxon>
        <taxon>Arthropoda</taxon>
        <taxon>Hexapoda</taxon>
        <taxon>Insecta</taxon>
        <taxon>Pterygota</taxon>
        <taxon>Neoptera</taxon>
        <taxon>Endopterygota</taxon>
        <taxon>Diptera</taxon>
        <taxon>Brachycera</taxon>
        <taxon>Muscomorpha</taxon>
        <taxon>Ephydroidea</taxon>
        <taxon>Drosophilidae</taxon>
        <taxon>Drosophila</taxon>
        <taxon>Sophophora</taxon>
    </lineage>
</organism>
<name>A0ABM4GBV9_DROKI</name>
<dbReference type="GeneID" id="138928032"/>
<dbReference type="Proteomes" id="UP001652661">
    <property type="component" value="Chromosome 2R"/>
</dbReference>
<keyword evidence="2 7" id="KW-0812">Transmembrane</keyword>
<dbReference type="PROSITE" id="PS00109">
    <property type="entry name" value="PROTEIN_KINASE_TYR"/>
    <property type="match status" value="1"/>
</dbReference>
<dbReference type="InterPro" id="IPR050122">
    <property type="entry name" value="RTK"/>
</dbReference>
<dbReference type="Pfam" id="PF01094">
    <property type="entry name" value="ANF_receptor"/>
    <property type="match status" value="1"/>
</dbReference>
<evidence type="ECO:0000256" key="6">
    <source>
        <dbReference type="PROSITE-ProRule" id="PRU10141"/>
    </source>
</evidence>
<feature type="domain" description="Protein kinase" evidence="8">
    <location>
        <begin position="889"/>
        <end position="1164"/>
    </location>
</feature>
<dbReference type="InterPro" id="IPR011009">
    <property type="entry name" value="Kinase-like_dom_sf"/>
</dbReference>
<gene>
    <name evidence="10" type="primary">LOC138928032</name>
</gene>
<dbReference type="Gene3D" id="3.40.50.2300">
    <property type="match status" value="2"/>
</dbReference>
<evidence type="ECO:0000256" key="4">
    <source>
        <dbReference type="ARBA" id="ARBA00023136"/>
    </source>
</evidence>
<evidence type="ECO:0000313" key="10">
    <source>
        <dbReference type="RefSeq" id="XP_070140197.1"/>
    </source>
</evidence>
<dbReference type="InterPro" id="IPR001245">
    <property type="entry name" value="Ser-Thr/Tyr_kinase_cat_dom"/>
</dbReference>
<dbReference type="Gene3D" id="3.30.200.20">
    <property type="entry name" value="Phosphorylase Kinase, domain 1"/>
    <property type="match status" value="1"/>
</dbReference>
<keyword evidence="4 7" id="KW-0472">Membrane</keyword>